<comment type="caution">
    <text evidence="3">The sequence shown here is derived from an EMBL/GenBank/DDBJ whole genome shotgun (WGS) entry which is preliminary data.</text>
</comment>
<proteinExistence type="predicted"/>
<feature type="region of interest" description="Disordered" evidence="1">
    <location>
        <begin position="2252"/>
        <end position="2271"/>
    </location>
</feature>
<accession>A0A9W7AY39</accession>
<dbReference type="Proteomes" id="UP001162640">
    <property type="component" value="Unassembled WGS sequence"/>
</dbReference>
<feature type="compositionally biased region" description="Basic and acidic residues" evidence="1">
    <location>
        <begin position="950"/>
        <end position="969"/>
    </location>
</feature>
<evidence type="ECO:0000313" key="3">
    <source>
        <dbReference type="EMBL" id="GMH77617.1"/>
    </source>
</evidence>
<feature type="region of interest" description="Disordered" evidence="1">
    <location>
        <begin position="935"/>
        <end position="1019"/>
    </location>
</feature>
<dbReference type="InterPro" id="IPR036404">
    <property type="entry name" value="Jacalin-like_lectin_dom_sf"/>
</dbReference>
<feature type="region of interest" description="Disordered" evidence="1">
    <location>
        <begin position="205"/>
        <end position="253"/>
    </location>
</feature>
<dbReference type="PROSITE" id="PS50096">
    <property type="entry name" value="IQ"/>
    <property type="match status" value="1"/>
</dbReference>
<feature type="compositionally biased region" description="Polar residues" evidence="1">
    <location>
        <begin position="206"/>
        <end position="230"/>
    </location>
</feature>
<organism evidence="3 4">
    <name type="scientific">Triparma laevis f. inornata</name>
    <dbReference type="NCBI Taxonomy" id="1714386"/>
    <lineage>
        <taxon>Eukaryota</taxon>
        <taxon>Sar</taxon>
        <taxon>Stramenopiles</taxon>
        <taxon>Ochrophyta</taxon>
        <taxon>Bolidophyceae</taxon>
        <taxon>Parmales</taxon>
        <taxon>Triparmaceae</taxon>
        <taxon>Triparma</taxon>
    </lineage>
</organism>
<feature type="compositionally biased region" description="Basic residues" evidence="1">
    <location>
        <begin position="970"/>
        <end position="990"/>
    </location>
</feature>
<feature type="region of interest" description="Disordered" evidence="1">
    <location>
        <begin position="1592"/>
        <end position="1637"/>
    </location>
</feature>
<feature type="region of interest" description="Disordered" evidence="1">
    <location>
        <begin position="23"/>
        <end position="55"/>
    </location>
</feature>
<dbReference type="Gene3D" id="2.100.10.30">
    <property type="entry name" value="Jacalin-like lectin domain"/>
    <property type="match status" value="1"/>
</dbReference>
<feature type="domain" description="Jacalin-type lectin" evidence="2">
    <location>
        <begin position="1631"/>
        <end position="1787"/>
    </location>
</feature>
<dbReference type="EMBL" id="BLQM01000236">
    <property type="protein sequence ID" value="GMH77617.1"/>
    <property type="molecule type" value="Genomic_DNA"/>
</dbReference>
<evidence type="ECO:0000256" key="1">
    <source>
        <dbReference type="SAM" id="MobiDB-lite"/>
    </source>
</evidence>
<dbReference type="InterPro" id="IPR001229">
    <property type="entry name" value="Jacalin-like_lectin_dom"/>
</dbReference>
<dbReference type="PROSITE" id="PS51752">
    <property type="entry name" value="JACALIN_LECTIN"/>
    <property type="match status" value="1"/>
</dbReference>
<evidence type="ECO:0000313" key="4">
    <source>
        <dbReference type="Proteomes" id="UP001162640"/>
    </source>
</evidence>
<feature type="compositionally biased region" description="Basic and acidic residues" evidence="1">
    <location>
        <begin position="1598"/>
        <end position="1610"/>
    </location>
</feature>
<name>A0A9W7AY39_9STRA</name>
<reference evidence="4" key="1">
    <citation type="journal article" date="2023" name="Commun. Biol.">
        <title>Genome analysis of Parmales, the sister group of diatoms, reveals the evolutionary specialization of diatoms from phago-mixotrophs to photoautotrophs.</title>
        <authorList>
            <person name="Ban H."/>
            <person name="Sato S."/>
            <person name="Yoshikawa S."/>
            <person name="Yamada K."/>
            <person name="Nakamura Y."/>
            <person name="Ichinomiya M."/>
            <person name="Sato N."/>
            <person name="Blanc-Mathieu R."/>
            <person name="Endo H."/>
            <person name="Kuwata A."/>
            <person name="Ogata H."/>
        </authorList>
    </citation>
    <scope>NUCLEOTIDE SEQUENCE [LARGE SCALE GENOMIC DNA]</scope>
</reference>
<feature type="compositionally biased region" description="Polar residues" evidence="1">
    <location>
        <begin position="239"/>
        <end position="249"/>
    </location>
</feature>
<dbReference type="SUPFAM" id="SSF51101">
    <property type="entry name" value="Mannose-binding lectins"/>
    <property type="match status" value="1"/>
</dbReference>
<dbReference type="Pfam" id="PF01419">
    <property type="entry name" value="Jacalin"/>
    <property type="match status" value="1"/>
</dbReference>
<feature type="compositionally biased region" description="Low complexity" evidence="1">
    <location>
        <begin position="39"/>
        <end position="54"/>
    </location>
</feature>
<sequence>MDSAYPSAAGLTISKLEASLRSPLPLTPQNLTGEPDPNNPTLPTSNLPPSATSNQSLALSTPYNITDVLYMSAVTNARTDASHIEHYNTVIGAQNLVDALDSQILGNTTPKKLANRSTLKYIIGSSENAGAGPHLILSSHTKEDKRKRDERFQISQELVNHRLEVEGMIGNVEERKLPMNPLHERAHKLKEKEKEDEKEALRLKQSLANNPSDNNDSNTASVDSVDSQTPKSPPLEETFWTTDKPTPSAESAPILPRPIKPLWAPSTYLNPTPVPFSPLLDNKSSTYALNGELIKAQESLRVHLRKTYSGAKGKVFNSKVQKVMEGRYGNYPLATRDRMDELRAEQARHAYALKRKYGDKWPLDPVHGSAPPLGHARVRKLWRRGFIYAKTIAALRTKPPKQATRVELDKLLQIALSATRKKIYYEWEMILRTFHIDCAKEKKRQRRLSMGIQNKSLVAPTGKDIKMSALCYTLRSQEGPKCTVVEVLKLFAHQLGPMMPEVPNRPMDEDAAGKIVNYCEAEEKVPLSGLDDPNISYQVFYDAVYPGEEERAEWDDQLAEKIRLEREEQQKDERVRKLYQQKMEAARSKALADVQDAWDKTFHEIFMNMVPTIVNMRQQDPAYAKATFKVGFGAKITEGHRKTLYHIMTAGMDDTESQNSVRRRLNAEHFAKNGGVVPHVPLNPLRDCMVNCIQYGRGLDGLRPKEACELILEYLATRTQASFRGLKKRRVIQRAMRMWKNKEAAFKSIYYASWAKWALNRVAIRRYCWRPLREWNKIFKGIKQKQHTYTVCFWPFYIWRRWATRKVIARKKAKLLKRIWPSYWKIRHFGAWRRWAVKEVHARKVSTAMRMKLMKKLIVKICKSWHRYAQRRAGIRLSWDRRGHRMMMDKRLELTYRCLNVWRFFRYCSQQMAKRTPMYFRDFILDEEDRHRHATKKAEDAKVVASLPRSHVEHTNNSEFDDKPRESEKKKKGKKGKGKKAKKGGKHHKGKKEDEEEEEEEEAKPKPKAPMTIGRMGRMDSSPAFLSEGVANFKAEAQHRASLAGKIKPPTPGYVVPIGDPFHGTKYSTNPSSLTPRTPRFPNITDTPWAMLLPPDMVNITRGCYERFVLKDRHEMKIAYVMYHRTVPRALQFLYNHVVLNKKDRWVIYQYKLKMKRHYLREWKRLVKFKVELRERGDADAFYGGPSLTSSFDIAPSIAADRSNFEDSISGSAITRDQLEYDRDTRNTQLDATYDQVAKLKTYVNEKQKGLVTWEENQALKAILSERKDAHLKLLMETVNKKTKVADDTALGYVAEFQMHAAKKLFEVAGRIREEVDRFHGINIKWRYLRRIRLILMYKKVNSLYARQKLRNWLRLAVKWRKVEQGMVTYKKIKDMWMVFNQWLKFMEKCYTLRTPGVGKEATRMKKRVGTYVEFLKGHKLLPKAIPYQLMNQIYAKGTETMFKRWFYFVQMRKGMWKVEQECVRRYKLRFQRRVFGFWKTGVKISETYLKRWEDPPYLEGRCTTDLECLRSRFISSYRGNLDILILKENLKKAKEVREEARNGPSFKKFIHGLRKTVQGRVQLEQRMLIEAFGMRGSLEYSDVISDDVAGKGGQKLQSEHGSLREDSKSHVSKALSKATKGGGTEGGTTVVTAPPPMEAGIKRFEDKPIPAGFGIGEVIVVMKQGGGIVGLMSTAKVEGKEREMGKWGVCSVGMQERFVLKPEEQLLSITVSYGGTVLERIKFTTSSGRSSSWIGQKISPTPHTKKLQAQDADLEDVLYPEDKYIVGFWGYSSRLRIVGLGIISRVVIKQYVFSYYWIKDGTSSEEGVGKDFNARNTLAMSQTMSKREKEHEEELRLKRMEEQRLKEKETEDMAALEFSYLVRMRRSNVNSALERSETFARQLWTSHAIQMNWKLNVFAKYRIVNKLTQWFFEAVAYRLCQLPITDGLAEELIFSGEAIKQDGVRLVEQGIQLRSRVDQDAVRERKWKVTGIVSPKDKQLEKEYKIKLEEGWAKAEEMIKEGEELQVKGEEKVGEGKGMMPAIENSPGVMKYYAKMIEVARREIQLENDFGRDYFASVIRGERHHEQMRLYRQTLNAGTLGKGGVSAAVLGAEFGGGEGLDVDMMSTLELSQYSSMGGFNKEGLRPGGGMKRNNISLALSKLEASKKRALLDLPPGYVVDDAEHLANASSVGMKLQVESRKVRVGTVTLPEISKRVKSKDESKMMLMKTLSRIRLKEKARIKHMKRFGGGGMRPMTSPCLVENVEGTVPFKRLSTPPGIGGGDKGEGEDERFDDQYFDDADGYYDGGDFEYIEHVPTAQERNYLKERKIADPSIGQEERSFLLNQRINNLPYKDWTGQGGRSSKDEYEMPYVGREEKKGEGDAFEDDFAFLAD</sequence>
<protein>
    <recommendedName>
        <fullName evidence="2">Jacalin-type lectin domain-containing protein</fullName>
    </recommendedName>
</protein>
<gene>
    <name evidence="3" type="ORF">TL16_g07470</name>
</gene>
<evidence type="ECO:0000259" key="2">
    <source>
        <dbReference type="PROSITE" id="PS51752"/>
    </source>
</evidence>